<sequence>MTSALDPTPAPKADINAQYGNWGTQVDGAPGGAGGPGYTGGGHGANGRAPGGIDFEHVHLFSRIGAGPGGNGGEGKNGHGGRAGRADAAQFGERPFLVEWELGLVDEKPIPLPVMKTADFCEHYLLGDKILQRLEGEYMTVGGLLEASPADLEALGCRKGQINDIKGALKAFLSINSALLS</sequence>
<evidence type="ECO:0000313" key="2">
    <source>
        <dbReference type="EMBL" id="KAJ7366734.1"/>
    </source>
</evidence>
<accession>A0AAD7ARQ2</accession>
<evidence type="ECO:0008006" key="4">
    <source>
        <dbReference type="Google" id="ProtNLM"/>
    </source>
</evidence>
<dbReference type="Proteomes" id="UP001218218">
    <property type="component" value="Unassembled WGS sequence"/>
</dbReference>
<organism evidence="2 3">
    <name type="scientific">Mycena albidolilacea</name>
    <dbReference type="NCBI Taxonomy" id="1033008"/>
    <lineage>
        <taxon>Eukaryota</taxon>
        <taxon>Fungi</taxon>
        <taxon>Dikarya</taxon>
        <taxon>Basidiomycota</taxon>
        <taxon>Agaricomycotina</taxon>
        <taxon>Agaricomycetes</taxon>
        <taxon>Agaricomycetidae</taxon>
        <taxon>Agaricales</taxon>
        <taxon>Marasmiineae</taxon>
        <taxon>Mycenaceae</taxon>
        <taxon>Mycena</taxon>
    </lineage>
</organism>
<feature type="compositionally biased region" description="Gly residues" evidence="1">
    <location>
        <begin position="66"/>
        <end position="83"/>
    </location>
</feature>
<evidence type="ECO:0000256" key="1">
    <source>
        <dbReference type="SAM" id="MobiDB-lite"/>
    </source>
</evidence>
<evidence type="ECO:0000313" key="3">
    <source>
        <dbReference type="Proteomes" id="UP001218218"/>
    </source>
</evidence>
<feature type="region of interest" description="Disordered" evidence="1">
    <location>
        <begin position="64"/>
        <end position="85"/>
    </location>
</feature>
<comment type="caution">
    <text evidence="2">The sequence shown here is derived from an EMBL/GenBank/DDBJ whole genome shotgun (WGS) entry which is preliminary data.</text>
</comment>
<protein>
    <recommendedName>
        <fullName evidence="4">SAM domain-containing protein</fullName>
    </recommendedName>
</protein>
<gene>
    <name evidence="2" type="ORF">DFH08DRAFT_948744</name>
</gene>
<dbReference type="EMBL" id="JARIHO010000002">
    <property type="protein sequence ID" value="KAJ7366734.1"/>
    <property type="molecule type" value="Genomic_DNA"/>
</dbReference>
<name>A0AAD7ARQ2_9AGAR</name>
<reference evidence="2" key="1">
    <citation type="submission" date="2023-03" db="EMBL/GenBank/DDBJ databases">
        <title>Massive genome expansion in bonnet fungi (Mycena s.s.) driven by repeated elements and novel gene families across ecological guilds.</title>
        <authorList>
            <consortium name="Lawrence Berkeley National Laboratory"/>
            <person name="Harder C.B."/>
            <person name="Miyauchi S."/>
            <person name="Viragh M."/>
            <person name="Kuo A."/>
            <person name="Thoen E."/>
            <person name="Andreopoulos B."/>
            <person name="Lu D."/>
            <person name="Skrede I."/>
            <person name="Drula E."/>
            <person name="Henrissat B."/>
            <person name="Morin E."/>
            <person name="Kohler A."/>
            <person name="Barry K."/>
            <person name="LaButti K."/>
            <person name="Morin E."/>
            <person name="Salamov A."/>
            <person name="Lipzen A."/>
            <person name="Mereny Z."/>
            <person name="Hegedus B."/>
            <person name="Baldrian P."/>
            <person name="Stursova M."/>
            <person name="Weitz H."/>
            <person name="Taylor A."/>
            <person name="Grigoriev I.V."/>
            <person name="Nagy L.G."/>
            <person name="Martin F."/>
            <person name="Kauserud H."/>
        </authorList>
    </citation>
    <scope>NUCLEOTIDE SEQUENCE</scope>
    <source>
        <strain evidence="2">CBHHK002</strain>
    </source>
</reference>
<dbReference type="AlphaFoldDB" id="A0AAD7ARQ2"/>
<keyword evidence="3" id="KW-1185">Reference proteome</keyword>
<proteinExistence type="predicted"/>